<comment type="caution">
    <text evidence="1">The sequence shown here is derived from an EMBL/GenBank/DDBJ whole genome shotgun (WGS) entry which is preliminary data.</text>
</comment>
<dbReference type="OrthoDB" id="6105938at2759"/>
<proteinExistence type="predicted"/>
<dbReference type="Proteomes" id="UP000554235">
    <property type="component" value="Unassembled WGS sequence"/>
</dbReference>
<gene>
    <name evidence="1" type="ORF">FALBO_3345</name>
</gene>
<protein>
    <submittedName>
        <fullName evidence="1">Uncharacterized protein</fullName>
    </submittedName>
</protein>
<evidence type="ECO:0000313" key="2">
    <source>
        <dbReference type="Proteomes" id="UP000554235"/>
    </source>
</evidence>
<evidence type="ECO:0000313" key="1">
    <source>
        <dbReference type="EMBL" id="KAF4469759.1"/>
    </source>
</evidence>
<sequence length="133" mass="15383">MSDPIKDQDADEIIEALRGMDINSGSASDKNVCLMTRWNNYFQKGTLEDYQRLCADLGLDSDLPSKKKCRQELKSVNVNIKQFLKSKNKPGDVKLFKNRRALAQYTRRTHSFFPKRKLPKGCPLRLLMKDMDI</sequence>
<dbReference type="PANTHER" id="PTHR38846:SF1">
    <property type="entry name" value="C3H1-TYPE DOMAIN-CONTAINING PROTEIN"/>
    <property type="match status" value="1"/>
</dbReference>
<reference evidence="1 2" key="1">
    <citation type="submission" date="2020-01" db="EMBL/GenBank/DDBJ databases">
        <title>Identification and distribution of gene clusters putatively required for synthesis of sphingolipid metabolism inhibitors in phylogenetically diverse species of the filamentous fungus Fusarium.</title>
        <authorList>
            <person name="Kim H.-S."/>
            <person name="Busman M."/>
            <person name="Brown D.W."/>
            <person name="Divon H."/>
            <person name="Uhlig S."/>
            <person name="Proctor R.H."/>
        </authorList>
    </citation>
    <scope>NUCLEOTIDE SEQUENCE [LARGE SCALE GENOMIC DNA]</scope>
    <source>
        <strain evidence="1 2">NRRL 20459</strain>
    </source>
</reference>
<dbReference type="PANTHER" id="PTHR38846">
    <property type="entry name" value="C3H1-TYPE DOMAIN-CONTAINING PROTEIN"/>
    <property type="match status" value="1"/>
</dbReference>
<keyword evidence="2" id="KW-1185">Reference proteome</keyword>
<dbReference type="AlphaFoldDB" id="A0A8H4LKY2"/>
<organism evidence="1 2">
    <name type="scientific">Fusarium albosuccineum</name>
    <dbReference type="NCBI Taxonomy" id="1237068"/>
    <lineage>
        <taxon>Eukaryota</taxon>
        <taxon>Fungi</taxon>
        <taxon>Dikarya</taxon>
        <taxon>Ascomycota</taxon>
        <taxon>Pezizomycotina</taxon>
        <taxon>Sordariomycetes</taxon>
        <taxon>Hypocreomycetidae</taxon>
        <taxon>Hypocreales</taxon>
        <taxon>Nectriaceae</taxon>
        <taxon>Fusarium</taxon>
        <taxon>Fusarium decemcellulare species complex</taxon>
    </lineage>
</organism>
<dbReference type="EMBL" id="JAADYS010000435">
    <property type="protein sequence ID" value="KAF4469759.1"/>
    <property type="molecule type" value="Genomic_DNA"/>
</dbReference>
<name>A0A8H4LKY2_9HYPO</name>
<accession>A0A8H4LKY2</accession>